<dbReference type="PIRSF" id="PIRSF016379">
    <property type="entry name" value="ENT"/>
    <property type="match status" value="1"/>
</dbReference>
<organism evidence="9 10">
    <name type="scientific">Drosophila albomicans</name>
    <name type="common">Fruit fly</name>
    <dbReference type="NCBI Taxonomy" id="7291"/>
    <lineage>
        <taxon>Eukaryota</taxon>
        <taxon>Metazoa</taxon>
        <taxon>Ecdysozoa</taxon>
        <taxon>Arthropoda</taxon>
        <taxon>Hexapoda</taxon>
        <taxon>Insecta</taxon>
        <taxon>Pterygota</taxon>
        <taxon>Neoptera</taxon>
        <taxon>Endopterygota</taxon>
        <taxon>Diptera</taxon>
        <taxon>Brachycera</taxon>
        <taxon>Muscomorpha</taxon>
        <taxon>Ephydroidea</taxon>
        <taxon>Drosophilidae</taxon>
        <taxon>Drosophila</taxon>
    </lineage>
</organism>
<keyword evidence="4 8" id="KW-0812">Transmembrane</keyword>
<evidence type="ECO:0000256" key="7">
    <source>
        <dbReference type="SAM" id="MobiDB-lite"/>
    </source>
</evidence>
<dbReference type="Gene3D" id="1.20.1250.20">
    <property type="entry name" value="MFS general substrate transporter like domains"/>
    <property type="match status" value="1"/>
</dbReference>
<comment type="similarity">
    <text evidence="2">Belongs to the SLC29A/ENT transporter (TC 2.A.57) family.</text>
</comment>
<comment type="subcellular location">
    <subcellularLocation>
        <location evidence="1">Membrane</location>
        <topology evidence="1">Multi-pass membrane protein</topology>
    </subcellularLocation>
</comment>
<name>A0A6P8W2I9_DROAB</name>
<reference evidence="10" key="1">
    <citation type="submission" date="2025-08" db="UniProtKB">
        <authorList>
            <consortium name="RefSeq"/>
        </authorList>
    </citation>
    <scope>IDENTIFICATION</scope>
    <source>
        <strain evidence="10">15112-1751.03</strain>
        <tissue evidence="10">Whole Adult</tissue>
    </source>
</reference>
<protein>
    <submittedName>
        <fullName evidence="10">Equilibrative nucleoside transporter 1</fullName>
    </submittedName>
</protein>
<gene>
    <name evidence="10" type="primary">LOC117563566</name>
</gene>
<dbReference type="Pfam" id="PF01733">
    <property type="entry name" value="Nucleoside_tran"/>
    <property type="match status" value="1"/>
</dbReference>
<feature type="transmembrane region" description="Helical" evidence="8">
    <location>
        <begin position="467"/>
        <end position="491"/>
    </location>
</feature>
<feature type="transmembrane region" description="Helical" evidence="8">
    <location>
        <begin position="224"/>
        <end position="249"/>
    </location>
</feature>
<accession>A0A6P8W2I9</accession>
<feature type="compositionally biased region" description="Basic and acidic residues" evidence="7">
    <location>
        <begin position="1"/>
        <end position="13"/>
    </location>
</feature>
<feature type="transmembrane region" description="Helical" evidence="8">
    <location>
        <begin position="192"/>
        <end position="217"/>
    </location>
</feature>
<evidence type="ECO:0000256" key="2">
    <source>
        <dbReference type="ARBA" id="ARBA00007965"/>
    </source>
</evidence>
<dbReference type="OrthoDB" id="46396at2759"/>
<keyword evidence="3" id="KW-0813">Transport</keyword>
<keyword evidence="5 8" id="KW-1133">Transmembrane helix</keyword>
<sequence>MQRNADDHQQLVDHEEEPANDEPMLSGDGDEGGGGGAAFVPAFSPHRDEYNIDDERCLLEREHDEVVLMSTAPSSGSALTYCVFYLLGIGTMTPWNFFVTAEDYWKYKFRNTTSNNTFDVDELTPLQKSFTCDLTLTATISGTTFLLLNAVYGHHVTLRAKMLGTLCTILVLFGITTGFVEVNTDKWQEQFFLITLIIVVVLNCSAATMSGALYGVAGLFPSEYMTAVVSGQALGGILTALAFILVLAFDAGPSATAFVFFCMGAVLIFFCIVSYIAMSRQAYFKYYLEGGDKYKVISAQPSHSRNEVAETGVPLEPILRQVMSKIYIHVVCLALLYATTLSVYPAVTILMQSEYSANHTEWSDVYYLPVVNYLFFNCGDYFGRLIAGFLERPTNQHTTLLLTVVRIILVPCFLLSNSSEHHFLPILVQHDYTFIAMIIVFALSNGYLTNILLIMAPRSVEQHEKELASSIMAASLSVGMAIGSVLSLAFVQML</sequence>
<dbReference type="CTD" id="33207"/>
<feature type="transmembrane region" description="Helical" evidence="8">
    <location>
        <begin position="163"/>
        <end position="180"/>
    </location>
</feature>
<dbReference type="PANTHER" id="PTHR10332">
    <property type="entry name" value="EQUILIBRATIVE NUCLEOSIDE TRANSPORTER"/>
    <property type="match status" value="1"/>
</dbReference>
<dbReference type="GO" id="GO:0005337">
    <property type="term" value="F:nucleoside transmembrane transporter activity"/>
    <property type="evidence" value="ECO:0007669"/>
    <property type="project" value="InterPro"/>
</dbReference>
<feature type="transmembrane region" description="Helical" evidence="8">
    <location>
        <begin position="255"/>
        <end position="278"/>
    </location>
</feature>
<feature type="transmembrane region" description="Helical" evidence="8">
    <location>
        <begin position="432"/>
        <end position="455"/>
    </location>
</feature>
<evidence type="ECO:0000256" key="1">
    <source>
        <dbReference type="ARBA" id="ARBA00004141"/>
    </source>
</evidence>
<feature type="transmembrane region" description="Helical" evidence="8">
    <location>
        <begin position="78"/>
        <end position="98"/>
    </location>
</feature>
<evidence type="ECO:0000313" key="10">
    <source>
        <dbReference type="RefSeq" id="XP_034097839.1"/>
    </source>
</evidence>
<evidence type="ECO:0000256" key="6">
    <source>
        <dbReference type="ARBA" id="ARBA00023136"/>
    </source>
</evidence>
<keyword evidence="6 8" id="KW-0472">Membrane</keyword>
<feature type="transmembrane region" description="Helical" evidence="8">
    <location>
        <begin position="366"/>
        <end position="387"/>
    </location>
</feature>
<evidence type="ECO:0000256" key="3">
    <source>
        <dbReference type="ARBA" id="ARBA00022448"/>
    </source>
</evidence>
<dbReference type="PRINTS" id="PR01130">
    <property type="entry name" value="DERENTRNSPRT"/>
</dbReference>
<evidence type="ECO:0000256" key="5">
    <source>
        <dbReference type="ARBA" id="ARBA00022989"/>
    </source>
</evidence>
<feature type="transmembrane region" description="Helical" evidence="8">
    <location>
        <begin position="399"/>
        <end position="416"/>
    </location>
</feature>
<dbReference type="PANTHER" id="PTHR10332:SF88">
    <property type="entry name" value="EQUILIBRATIVE NUCLEOSIDE TRANSPORTER 1, ISOFORM A"/>
    <property type="match status" value="1"/>
</dbReference>
<evidence type="ECO:0000256" key="4">
    <source>
        <dbReference type="ARBA" id="ARBA00022692"/>
    </source>
</evidence>
<dbReference type="InterPro" id="IPR036259">
    <property type="entry name" value="MFS_trans_sf"/>
</dbReference>
<keyword evidence="9" id="KW-1185">Reference proteome</keyword>
<dbReference type="GeneID" id="117563566"/>
<evidence type="ECO:0000256" key="8">
    <source>
        <dbReference type="SAM" id="Phobius"/>
    </source>
</evidence>
<dbReference type="SUPFAM" id="SSF103473">
    <property type="entry name" value="MFS general substrate transporter"/>
    <property type="match status" value="1"/>
</dbReference>
<dbReference type="Proteomes" id="UP000515160">
    <property type="component" value="Chromosome 2L"/>
</dbReference>
<proteinExistence type="inferred from homology"/>
<dbReference type="GO" id="GO:0005886">
    <property type="term" value="C:plasma membrane"/>
    <property type="evidence" value="ECO:0007669"/>
    <property type="project" value="TreeGrafter"/>
</dbReference>
<feature type="transmembrane region" description="Helical" evidence="8">
    <location>
        <begin position="326"/>
        <end position="346"/>
    </location>
</feature>
<evidence type="ECO:0000313" key="9">
    <source>
        <dbReference type="Proteomes" id="UP000515160"/>
    </source>
</evidence>
<dbReference type="RefSeq" id="XP_034097839.1">
    <property type="nucleotide sequence ID" value="XM_034241948.2"/>
</dbReference>
<feature type="transmembrane region" description="Helical" evidence="8">
    <location>
        <begin position="134"/>
        <end position="151"/>
    </location>
</feature>
<dbReference type="InterPro" id="IPR002259">
    <property type="entry name" value="Eqnu_transpt"/>
</dbReference>
<dbReference type="AlphaFoldDB" id="A0A6P8W2I9"/>
<feature type="region of interest" description="Disordered" evidence="7">
    <location>
        <begin position="1"/>
        <end position="40"/>
    </location>
</feature>